<dbReference type="PATRIC" id="fig|1300341.3.peg.1343"/>
<gene>
    <name evidence="2" type="ORF">I595_1137</name>
</gene>
<feature type="transmembrane region" description="Helical" evidence="1">
    <location>
        <begin position="331"/>
        <end position="349"/>
    </location>
</feature>
<feature type="transmembrane region" description="Helical" evidence="1">
    <location>
        <begin position="143"/>
        <end position="167"/>
    </location>
</feature>
<dbReference type="AlphaFoldDB" id="A0A0P7ALF1"/>
<feature type="transmembrane region" description="Helical" evidence="1">
    <location>
        <begin position="419"/>
        <end position="438"/>
    </location>
</feature>
<sequence>MLSYWKLHKLPILLVLGNILLYAVFSFGLQREDFLNLLLLFSLLFLSYAKTMALGQQNFNFLLGAGILCRLVFLCATPNLSQDFYRFIWDGQLINQGINPYLYTPNEIMGNALFHSSNSAVLHEGMGSLSAKHYSNYPPLNQIIFAISTFLGGGSVFGSIVVMRLFILGADIGTLYFGGKLLGHLGRSPKEIFWYFLNPLVIIELTGNLHFEGVMLFFFVWAMYLVSLGKWKWAAPVYALSILLKLVPILFLPLFLRHFGIKRSVFFYLGIGLTALVFLLPFYSAEFFDNYGKSIGLWFSNFEFNASLYNLIKIIGIDFFDAKPWLLVKSYGKIVPMATIAIALGLTFFRKNQNLPILLGSMLALLSSYYIFSSTVHPWYIIFLIVLGVFTTYRFAMVWSAMAVLSYFAYSHPDFRENLWLLALEYLVVFGYLLYELLKNHNTLQHFRKKFNLD</sequence>
<name>A0A0P7ALF1_9FLAO</name>
<feature type="transmembrane region" description="Helical" evidence="1">
    <location>
        <begin position="379"/>
        <end position="399"/>
    </location>
</feature>
<protein>
    <recommendedName>
        <fullName evidence="4">Mannosyltransferase</fullName>
    </recommendedName>
</protein>
<organism evidence="2 3">
    <name type="scientific">Croceitalea dokdonensis DOKDO 023</name>
    <dbReference type="NCBI Taxonomy" id="1300341"/>
    <lineage>
        <taxon>Bacteria</taxon>
        <taxon>Pseudomonadati</taxon>
        <taxon>Bacteroidota</taxon>
        <taxon>Flavobacteriia</taxon>
        <taxon>Flavobacteriales</taxon>
        <taxon>Flavobacteriaceae</taxon>
        <taxon>Croceitalea</taxon>
    </lineage>
</organism>
<feature type="transmembrane region" description="Helical" evidence="1">
    <location>
        <begin position="355"/>
        <end position="372"/>
    </location>
</feature>
<dbReference type="Pfam" id="PF26314">
    <property type="entry name" value="MptA_B_family"/>
    <property type="match status" value="1"/>
</dbReference>
<keyword evidence="3" id="KW-1185">Reference proteome</keyword>
<accession>A0A0P7ALF1</accession>
<keyword evidence="1" id="KW-1133">Transmembrane helix</keyword>
<reference evidence="2 3" key="1">
    <citation type="submission" date="2015-09" db="EMBL/GenBank/DDBJ databases">
        <title>Genome sequence of the marine flavobacterium Croceitalea dokdonensis DOKDO 023 that contains proton- and sodium-pumping rhodopsins.</title>
        <authorList>
            <person name="Kwon S.-K."/>
            <person name="Lee H.K."/>
            <person name="Kwak M.-J."/>
            <person name="Kim J.F."/>
        </authorList>
    </citation>
    <scope>NUCLEOTIDE SEQUENCE [LARGE SCALE GENOMIC DNA]</scope>
    <source>
        <strain evidence="2 3">DOKDO 023</strain>
    </source>
</reference>
<evidence type="ECO:0008006" key="4">
    <source>
        <dbReference type="Google" id="ProtNLM"/>
    </source>
</evidence>
<keyword evidence="1" id="KW-0472">Membrane</keyword>
<evidence type="ECO:0000256" key="1">
    <source>
        <dbReference type="SAM" id="Phobius"/>
    </source>
</evidence>
<keyword evidence="1" id="KW-0812">Transmembrane</keyword>
<dbReference type="STRING" id="1300341.I595_1137"/>
<proteinExistence type="predicted"/>
<feature type="transmembrane region" description="Helical" evidence="1">
    <location>
        <begin position="34"/>
        <end position="49"/>
    </location>
</feature>
<dbReference type="Proteomes" id="UP000050280">
    <property type="component" value="Unassembled WGS sequence"/>
</dbReference>
<evidence type="ECO:0000313" key="2">
    <source>
        <dbReference type="EMBL" id="KPM32710.1"/>
    </source>
</evidence>
<dbReference type="EMBL" id="LDJX01000002">
    <property type="protein sequence ID" value="KPM32710.1"/>
    <property type="molecule type" value="Genomic_DNA"/>
</dbReference>
<feature type="transmembrane region" description="Helical" evidence="1">
    <location>
        <begin position="237"/>
        <end position="256"/>
    </location>
</feature>
<evidence type="ECO:0000313" key="3">
    <source>
        <dbReference type="Proteomes" id="UP000050280"/>
    </source>
</evidence>
<dbReference type="OrthoDB" id="1491846at2"/>
<feature type="transmembrane region" description="Helical" evidence="1">
    <location>
        <begin position="12"/>
        <end position="28"/>
    </location>
</feature>
<comment type="caution">
    <text evidence="2">The sequence shown here is derived from an EMBL/GenBank/DDBJ whole genome shotgun (WGS) entry which is preliminary data.</text>
</comment>
<feature type="transmembrane region" description="Helical" evidence="1">
    <location>
        <begin position="265"/>
        <end position="283"/>
    </location>
</feature>
<feature type="transmembrane region" description="Helical" evidence="1">
    <location>
        <begin position="192"/>
        <end position="225"/>
    </location>
</feature>